<name>A0A0V0HRQ3_SOLCH</name>
<feature type="region of interest" description="Disordered" evidence="1">
    <location>
        <begin position="119"/>
        <end position="141"/>
    </location>
</feature>
<sequence>MTILQRENRGNFIHADVLPSHPNYKAKPFKYSGSRFARSWNFLNQRSNISIGTTSLLPSTPQNDCIKLNKFSPTFSANLSIFCPAATSREGSVARSSTETPIFAEIGVASAVSCSCPPGSGQGSDSTAEGRVSVTAPQKRKGEPGDWIYTARALSGGSVKLLRRNMQTSRIESYASPTKVFMSRTQWVGSI</sequence>
<accession>A0A0V0HRQ3</accession>
<protein>
    <submittedName>
        <fullName evidence="2">Putative ovule protein</fullName>
    </submittedName>
</protein>
<proteinExistence type="predicted"/>
<dbReference type="AlphaFoldDB" id="A0A0V0HRQ3"/>
<evidence type="ECO:0000313" key="2">
    <source>
        <dbReference type="EMBL" id="JAP22932.1"/>
    </source>
</evidence>
<evidence type="ECO:0000256" key="1">
    <source>
        <dbReference type="SAM" id="MobiDB-lite"/>
    </source>
</evidence>
<reference evidence="2" key="1">
    <citation type="submission" date="2015-12" db="EMBL/GenBank/DDBJ databases">
        <title>Gene expression during late stages of embryo sac development: a critical building block for successful pollen-pistil interactions.</title>
        <authorList>
            <person name="Liu Y."/>
            <person name="Joly V."/>
            <person name="Sabar M."/>
            <person name="Matton D.P."/>
        </authorList>
    </citation>
    <scope>NUCLEOTIDE SEQUENCE</scope>
</reference>
<organism evidence="2">
    <name type="scientific">Solanum chacoense</name>
    <name type="common">Chaco potato</name>
    <dbReference type="NCBI Taxonomy" id="4108"/>
    <lineage>
        <taxon>Eukaryota</taxon>
        <taxon>Viridiplantae</taxon>
        <taxon>Streptophyta</taxon>
        <taxon>Embryophyta</taxon>
        <taxon>Tracheophyta</taxon>
        <taxon>Spermatophyta</taxon>
        <taxon>Magnoliopsida</taxon>
        <taxon>eudicotyledons</taxon>
        <taxon>Gunneridae</taxon>
        <taxon>Pentapetalae</taxon>
        <taxon>asterids</taxon>
        <taxon>lamiids</taxon>
        <taxon>Solanales</taxon>
        <taxon>Solanaceae</taxon>
        <taxon>Solanoideae</taxon>
        <taxon>Solaneae</taxon>
        <taxon>Solanum</taxon>
    </lineage>
</organism>
<dbReference type="EMBL" id="GEDG01016020">
    <property type="protein sequence ID" value="JAP22932.1"/>
    <property type="molecule type" value="Transcribed_RNA"/>
</dbReference>